<dbReference type="Gene3D" id="3.50.50.60">
    <property type="entry name" value="FAD/NAD(P)-binding domain"/>
    <property type="match status" value="1"/>
</dbReference>
<keyword evidence="5" id="KW-0560">Oxidoreductase</keyword>
<dbReference type="Gene3D" id="3.40.30.120">
    <property type="match status" value="1"/>
</dbReference>
<keyword evidence="9" id="KW-1185">Reference proteome</keyword>
<evidence type="ECO:0000313" key="9">
    <source>
        <dbReference type="Proteomes" id="UP000298327"/>
    </source>
</evidence>
<comment type="caution">
    <text evidence="8">The sequence shown here is derived from an EMBL/GenBank/DDBJ whole genome shotgun (WGS) entry which is preliminary data.</text>
</comment>
<accession>A0A4Y9YVP9</accession>
<dbReference type="InterPro" id="IPR036188">
    <property type="entry name" value="FAD/NAD-bd_sf"/>
</dbReference>
<evidence type="ECO:0000256" key="1">
    <source>
        <dbReference type="ARBA" id="ARBA00001974"/>
    </source>
</evidence>
<proteinExistence type="inferred from homology"/>
<feature type="region of interest" description="Disordered" evidence="6">
    <location>
        <begin position="405"/>
        <end position="439"/>
    </location>
</feature>
<dbReference type="AlphaFoldDB" id="A0A4Y9YVP9"/>
<organism evidence="8 9">
    <name type="scientific">Dentipellis fragilis</name>
    <dbReference type="NCBI Taxonomy" id="205917"/>
    <lineage>
        <taxon>Eukaryota</taxon>
        <taxon>Fungi</taxon>
        <taxon>Dikarya</taxon>
        <taxon>Basidiomycota</taxon>
        <taxon>Agaricomycotina</taxon>
        <taxon>Agaricomycetes</taxon>
        <taxon>Russulales</taxon>
        <taxon>Hericiaceae</taxon>
        <taxon>Dentipellis</taxon>
    </lineage>
</organism>
<evidence type="ECO:0000313" key="8">
    <source>
        <dbReference type="EMBL" id="TFY65661.1"/>
    </source>
</evidence>
<reference evidence="8 9" key="1">
    <citation type="submission" date="2019-02" db="EMBL/GenBank/DDBJ databases">
        <title>Genome sequencing of the rare red list fungi Dentipellis fragilis.</title>
        <authorList>
            <person name="Buettner E."/>
            <person name="Kellner H."/>
        </authorList>
    </citation>
    <scope>NUCLEOTIDE SEQUENCE [LARGE SCALE GENOMIC DNA]</scope>
    <source>
        <strain evidence="8 9">DSM 105465</strain>
    </source>
</reference>
<dbReference type="OrthoDB" id="2690153at2759"/>
<keyword evidence="3" id="KW-0285">Flavoprotein</keyword>
<dbReference type="PANTHER" id="PTHR43004">
    <property type="entry name" value="TRK SYSTEM POTASSIUM UPTAKE PROTEIN"/>
    <property type="match status" value="1"/>
</dbReference>
<evidence type="ECO:0000256" key="5">
    <source>
        <dbReference type="ARBA" id="ARBA00023002"/>
    </source>
</evidence>
<keyword evidence="4" id="KW-0274">FAD</keyword>
<evidence type="ECO:0000256" key="3">
    <source>
        <dbReference type="ARBA" id="ARBA00022630"/>
    </source>
</evidence>
<feature type="domain" description="FAD-binding" evidence="7">
    <location>
        <begin position="6"/>
        <end position="356"/>
    </location>
</feature>
<dbReference type="GO" id="GO:0016709">
    <property type="term" value="F:oxidoreductase activity, acting on paired donors, with incorporation or reduction of molecular oxygen, NAD(P)H as one donor, and incorporation of one atom of oxygen"/>
    <property type="evidence" value="ECO:0007669"/>
    <property type="project" value="UniProtKB-ARBA"/>
</dbReference>
<gene>
    <name evidence="8" type="ORF">EVG20_g5428</name>
</gene>
<comment type="cofactor">
    <cofactor evidence="1">
        <name>FAD</name>
        <dbReference type="ChEBI" id="CHEBI:57692"/>
    </cofactor>
</comment>
<dbReference type="STRING" id="205917.A0A4Y9YVP9"/>
<evidence type="ECO:0000256" key="4">
    <source>
        <dbReference type="ARBA" id="ARBA00022827"/>
    </source>
</evidence>
<dbReference type="SUPFAM" id="SSF51905">
    <property type="entry name" value="FAD/NAD(P)-binding domain"/>
    <property type="match status" value="1"/>
</dbReference>
<dbReference type="InterPro" id="IPR002938">
    <property type="entry name" value="FAD-bd"/>
</dbReference>
<evidence type="ECO:0000259" key="7">
    <source>
        <dbReference type="Pfam" id="PF01494"/>
    </source>
</evidence>
<dbReference type="Pfam" id="PF01494">
    <property type="entry name" value="FAD_binding_3"/>
    <property type="match status" value="1"/>
</dbReference>
<name>A0A4Y9YVP9_9AGAM</name>
<dbReference type="Proteomes" id="UP000298327">
    <property type="component" value="Unassembled WGS sequence"/>
</dbReference>
<dbReference type="PRINTS" id="PR00420">
    <property type="entry name" value="RNGMNOXGNASE"/>
</dbReference>
<dbReference type="InterPro" id="IPR050641">
    <property type="entry name" value="RIFMO-like"/>
</dbReference>
<dbReference type="Gene3D" id="3.30.70.2450">
    <property type="match status" value="1"/>
</dbReference>
<dbReference type="SUPFAM" id="SSF52833">
    <property type="entry name" value="Thioredoxin-like"/>
    <property type="match status" value="1"/>
</dbReference>
<comment type="similarity">
    <text evidence="2">Belongs to the PheA/TfdB FAD monooxygenase family.</text>
</comment>
<evidence type="ECO:0000256" key="6">
    <source>
        <dbReference type="SAM" id="MobiDB-lite"/>
    </source>
</evidence>
<feature type="compositionally biased region" description="Basic and acidic residues" evidence="6">
    <location>
        <begin position="425"/>
        <end position="439"/>
    </location>
</feature>
<sequence>MSSFDIDVLVVGSGPSGLVAAIVLAQSGVSVRIIEKLSEYPVGQRGSGIMPRTLETYHFLGVLDEVKNVGMSPPDFQEWVEGKPTKTFPIMPHQEATPAFPERNPMFLGQDAACRILRDRLSTYNVQVELSTEFFRLDQGEGHVVADVIQRQGGNEVQQQITAKYVIGADGAKGIVHKLLNLSLLGETREETHILVGEVEAFGIDAEHWHWFKSGGVPPDGCMLRPTDRTATENIFSITCFGVGFDIGKALEDYEYLRQFAYGVAQIPALKIGKVETAVDYRPNIRVVNKLSEGRVFIVGDAGHVHSPSGGQGMNSSIMDSFNLAWKIALACKGLASDKLLDSYNEERLPVIKEMLLRTTAILDDTIATSKTKGGATWKRSAKMNQLSIHYRWSPIVVDEEVEKLHSTDKAQAEAETGSTYDVQDGDRLHAGDRAPDAPDLVDVKTGEAKRLFNVFGPAWHTILIFADGDDKTSGTPIMEWLSRYPKELVRTVVVRSQSSSSDAAGADLVLQDKEGHAYSAYGAALTSSGVAIVRPDSVVGALVEGRDGVEKYFSRVFGV</sequence>
<dbReference type="PANTHER" id="PTHR43004:SF19">
    <property type="entry name" value="BINDING MONOOXYGENASE, PUTATIVE (JCVI)-RELATED"/>
    <property type="match status" value="1"/>
</dbReference>
<dbReference type="GO" id="GO:0071949">
    <property type="term" value="F:FAD binding"/>
    <property type="evidence" value="ECO:0007669"/>
    <property type="project" value="InterPro"/>
</dbReference>
<dbReference type="EMBL" id="SEOQ01000320">
    <property type="protein sequence ID" value="TFY65661.1"/>
    <property type="molecule type" value="Genomic_DNA"/>
</dbReference>
<dbReference type="InterPro" id="IPR036249">
    <property type="entry name" value="Thioredoxin-like_sf"/>
</dbReference>
<evidence type="ECO:0000256" key="2">
    <source>
        <dbReference type="ARBA" id="ARBA00007801"/>
    </source>
</evidence>
<protein>
    <recommendedName>
        <fullName evidence="7">FAD-binding domain-containing protein</fullName>
    </recommendedName>
</protein>